<dbReference type="Pfam" id="PF13561">
    <property type="entry name" value="adh_short_C2"/>
    <property type="match status" value="1"/>
</dbReference>
<keyword evidence="7" id="KW-1185">Reference proteome</keyword>
<dbReference type="Proteomes" id="UP001183604">
    <property type="component" value="Unassembled WGS sequence"/>
</dbReference>
<evidence type="ECO:0000313" key="6">
    <source>
        <dbReference type="Proteomes" id="UP001145799"/>
    </source>
</evidence>
<dbReference type="Proteomes" id="UP001145799">
    <property type="component" value="Unassembled WGS sequence"/>
</dbReference>
<dbReference type="SMART" id="SM00822">
    <property type="entry name" value="PKS_KR"/>
    <property type="match status" value="1"/>
</dbReference>
<dbReference type="InterPro" id="IPR020904">
    <property type="entry name" value="Sc_DH/Rdtase_CS"/>
</dbReference>
<dbReference type="PRINTS" id="PR00081">
    <property type="entry name" value="GDHRDH"/>
</dbReference>
<dbReference type="RefSeq" id="WP_270121003.1">
    <property type="nucleotide sequence ID" value="NZ_BAAAOM010000007.1"/>
</dbReference>
<feature type="domain" description="Ketoreductase" evidence="3">
    <location>
        <begin position="7"/>
        <end position="186"/>
    </location>
</feature>
<dbReference type="InterPro" id="IPR036291">
    <property type="entry name" value="NAD(P)-bd_dom_sf"/>
</dbReference>
<gene>
    <name evidence="5" type="ORF">J2S69_001900</name>
    <name evidence="4" type="ORF">O2L01_06075</name>
</gene>
<proteinExistence type="inferred from homology"/>
<dbReference type="SUPFAM" id="SSF51735">
    <property type="entry name" value="NAD(P)-binding Rossmann-fold domains"/>
    <property type="match status" value="1"/>
</dbReference>
<organism evidence="4 6">
    <name type="scientific">Glycomyces lechevalierae</name>
    <dbReference type="NCBI Taxonomy" id="256034"/>
    <lineage>
        <taxon>Bacteria</taxon>
        <taxon>Bacillati</taxon>
        <taxon>Actinomycetota</taxon>
        <taxon>Actinomycetes</taxon>
        <taxon>Glycomycetales</taxon>
        <taxon>Glycomycetaceae</taxon>
        <taxon>Glycomyces</taxon>
    </lineage>
</organism>
<evidence type="ECO:0000256" key="2">
    <source>
        <dbReference type="ARBA" id="ARBA00023002"/>
    </source>
</evidence>
<dbReference type="Gene3D" id="3.40.50.720">
    <property type="entry name" value="NAD(P)-binding Rossmann-like Domain"/>
    <property type="match status" value="1"/>
</dbReference>
<comment type="caution">
    <text evidence="4">The sequence shown here is derived from an EMBL/GenBank/DDBJ whole genome shotgun (WGS) entry which is preliminary data.</text>
</comment>
<dbReference type="PANTHER" id="PTHR24321:SF14">
    <property type="entry name" value="SHORT-CHAIN TYPE DEHYDROGENASE_REDUCTASE BLR2146-RELATED"/>
    <property type="match status" value="1"/>
</dbReference>
<dbReference type="GO" id="GO:0016491">
    <property type="term" value="F:oxidoreductase activity"/>
    <property type="evidence" value="ECO:0007669"/>
    <property type="project" value="UniProtKB-KW"/>
</dbReference>
<dbReference type="FunFam" id="3.40.50.720:FF:000084">
    <property type="entry name" value="Short-chain dehydrogenase reductase"/>
    <property type="match status" value="1"/>
</dbReference>
<reference evidence="5 7" key="2">
    <citation type="submission" date="2023-07" db="EMBL/GenBank/DDBJ databases">
        <title>Sequencing the genomes of 1000 actinobacteria strains.</title>
        <authorList>
            <person name="Klenk H.-P."/>
        </authorList>
    </citation>
    <scope>NUCLEOTIDE SEQUENCE [LARGE SCALE GENOMIC DNA]</scope>
    <source>
        <strain evidence="5 7">DSM 44724</strain>
    </source>
</reference>
<dbReference type="EMBL" id="JAVDYD010000001">
    <property type="protein sequence ID" value="MDR7338181.1"/>
    <property type="molecule type" value="Genomic_DNA"/>
</dbReference>
<dbReference type="PRINTS" id="PR00080">
    <property type="entry name" value="SDRFAMILY"/>
</dbReference>
<accession>A0A9X3SV98</accession>
<dbReference type="AlphaFoldDB" id="A0A9X3SV98"/>
<evidence type="ECO:0000256" key="1">
    <source>
        <dbReference type="ARBA" id="ARBA00006484"/>
    </source>
</evidence>
<protein>
    <submittedName>
        <fullName evidence="5">NAD(P)-dependent dehydrogenase (Short-subunit alcohol dehydrogenase family)</fullName>
    </submittedName>
    <submittedName>
        <fullName evidence="4">SDR family NAD(P)-dependent oxidoreductase</fullName>
    </submittedName>
</protein>
<keyword evidence="2" id="KW-0560">Oxidoreductase</keyword>
<evidence type="ECO:0000313" key="5">
    <source>
        <dbReference type="EMBL" id="MDR7338181.1"/>
    </source>
</evidence>
<dbReference type="InterPro" id="IPR002347">
    <property type="entry name" value="SDR_fam"/>
</dbReference>
<reference evidence="4" key="1">
    <citation type="submission" date="2022-12" db="EMBL/GenBank/DDBJ databases">
        <title>Gycomyces niveus sp.nov., a novel actinomycete isolated from soil in Shouguang.</title>
        <authorList>
            <person name="Yang X."/>
        </authorList>
    </citation>
    <scope>NUCLEOTIDE SEQUENCE</scope>
    <source>
        <strain evidence="4">DSM 44724</strain>
    </source>
</reference>
<evidence type="ECO:0000259" key="3">
    <source>
        <dbReference type="SMART" id="SM00822"/>
    </source>
</evidence>
<evidence type="ECO:0000313" key="4">
    <source>
        <dbReference type="EMBL" id="MDA1384542.1"/>
    </source>
</evidence>
<dbReference type="CDD" id="cd05233">
    <property type="entry name" value="SDR_c"/>
    <property type="match status" value="1"/>
</dbReference>
<sequence>MNRFEGKVAVVTGGAKGIGAATARRLASEGAVVYVADVDREHGEKTAADIGGNVHFVHCDVGSSADWAALAAEIEGGQGKVDVFVSNAYAIRFGPAHLLDEDDWDRTLEVTLKALYLGFKALTPLAPATGAAVVAVSSVHAHASFPGFAAYAAAKGGVSALARQLAIEYAPGVRVNTVVPGPILTPQWDGVPAESIADESGRTLLGRMGGAEEVAAAVAFLASDEAGFITGAELPVDGGWLIRHR</sequence>
<comment type="similarity">
    <text evidence="1">Belongs to the short-chain dehydrogenases/reductases (SDR) family.</text>
</comment>
<evidence type="ECO:0000313" key="7">
    <source>
        <dbReference type="Proteomes" id="UP001183604"/>
    </source>
</evidence>
<dbReference type="InterPro" id="IPR057326">
    <property type="entry name" value="KR_dom"/>
</dbReference>
<dbReference type="PROSITE" id="PS00061">
    <property type="entry name" value="ADH_SHORT"/>
    <property type="match status" value="1"/>
</dbReference>
<dbReference type="PANTHER" id="PTHR24321">
    <property type="entry name" value="DEHYDROGENASES, SHORT CHAIN"/>
    <property type="match status" value="1"/>
</dbReference>
<name>A0A9X3SV98_9ACTN</name>
<dbReference type="EMBL" id="JAPZVQ010000002">
    <property type="protein sequence ID" value="MDA1384542.1"/>
    <property type="molecule type" value="Genomic_DNA"/>
</dbReference>